<protein>
    <submittedName>
        <fullName evidence="1">Uncharacterized protein</fullName>
    </submittedName>
</protein>
<dbReference type="AlphaFoldDB" id="S2DAY8"/>
<dbReference type="Proteomes" id="UP000006073">
    <property type="component" value="Unassembled WGS sequence"/>
</dbReference>
<proteinExistence type="predicted"/>
<evidence type="ECO:0000313" key="1">
    <source>
        <dbReference type="EMBL" id="EOZ96054.1"/>
    </source>
</evidence>
<sequence>MKKSHYFSLFSLVLALLLYSCQETEEPDKIDDLQFTVDFNLVQPAELRSDGWYVSNPYYEATFQHRENVQQYEFRTIREDGSKSDVFVRRPNQLTIQDNIVQHRIILGSPYLGLGISEAAKNQMLAEFQQIIDQRAGQYHKLEVTVIPAPAP</sequence>
<comment type="caution">
    <text evidence="1">The sequence shown here is derived from an EMBL/GenBank/DDBJ whole genome shotgun (WGS) entry which is preliminary data.</text>
</comment>
<keyword evidence="2" id="KW-1185">Reference proteome</keyword>
<name>S2DAY8_INDAL</name>
<dbReference type="RefSeq" id="WP_009035009.1">
    <property type="nucleotide sequence ID" value="NZ_ALWO02000036.1"/>
</dbReference>
<evidence type="ECO:0000313" key="2">
    <source>
        <dbReference type="Proteomes" id="UP000006073"/>
    </source>
</evidence>
<dbReference type="EMBL" id="ALWO02000036">
    <property type="protein sequence ID" value="EOZ96054.1"/>
    <property type="molecule type" value="Genomic_DNA"/>
</dbReference>
<dbReference type="PROSITE" id="PS51257">
    <property type="entry name" value="PROKAR_LIPOPROTEIN"/>
    <property type="match status" value="1"/>
</dbReference>
<accession>S2DAY8</accession>
<organism evidence="1 2">
    <name type="scientific">Indibacter alkaliphilus (strain CCUG 57479 / KCTC 22604 / LW1)</name>
    <dbReference type="NCBI Taxonomy" id="1189612"/>
    <lineage>
        <taxon>Bacteria</taxon>
        <taxon>Pseudomonadati</taxon>
        <taxon>Bacteroidota</taxon>
        <taxon>Cytophagia</taxon>
        <taxon>Cytophagales</taxon>
        <taxon>Cyclobacteriaceae</taxon>
    </lineage>
</organism>
<dbReference type="STRING" id="1189612.A33Q_2647"/>
<reference evidence="1 2" key="1">
    <citation type="journal article" date="2013" name="Genome Announc.">
        <title>Draft Genome Sequence of Indibacter alkaliphilus Strain LW1T, Isolated from Lonar Lake, a Haloalkaline Lake in the Buldana District of Maharashtra, India.</title>
        <authorList>
            <person name="Singh A."/>
            <person name="Kumar Jangir P."/>
            <person name="Sharma R."/>
            <person name="Singh A."/>
            <person name="Kumar Pinnaka A."/>
            <person name="Shivaji S."/>
        </authorList>
    </citation>
    <scope>NUCLEOTIDE SEQUENCE [LARGE SCALE GENOMIC DNA]</scope>
    <source>
        <strain evidence="2">CCUG 57479 / KCTC 22604 / LW1</strain>
    </source>
</reference>
<gene>
    <name evidence="1" type="ORF">A33Q_2647</name>
</gene>